<dbReference type="CDD" id="cd13834">
    <property type="entry name" value="HU_like"/>
    <property type="match status" value="1"/>
</dbReference>
<keyword evidence="2 5" id="KW-0238">DNA-binding</keyword>
<gene>
    <name evidence="5" type="ORF">C0630_07475</name>
</gene>
<name>A0A2N6CY61_9GAMM</name>
<evidence type="ECO:0000256" key="3">
    <source>
        <dbReference type="RuleBase" id="RU003939"/>
    </source>
</evidence>
<evidence type="ECO:0000256" key="1">
    <source>
        <dbReference type="ARBA" id="ARBA00010529"/>
    </source>
</evidence>
<dbReference type="EMBL" id="PKUN01000008">
    <property type="protein sequence ID" value="PLX62238.1"/>
    <property type="molecule type" value="Genomic_DNA"/>
</dbReference>
<comment type="caution">
    <text evidence="5">The sequence shown here is derived from an EMBL/GenBank/DDBJ whole genome shotgun (WGS) entry which is preliminary data.</text>
</comment>
<feature type="region of interest" description="Disordered" evidence="4">
    <location>
        <begin position="1"/>
        <end position="57"/>
    </location>
</feature>
<dbReference type="InterPro" id="IPR000119">
    <property type="entry name" value="Hist_DNA-bd"/>
</dbReference>
<evidence type="ECO:0000256" key="2">
    <source>
        <dbReference type="ARBA" id="ARBA00023125"/>
    </source>
</evidence>
<dbReference type="Gene3D" id="4.10.520.10">
    <property type="entry name" value="IHF-like DNA-binding proteins"/>
    <property type="match status" value="1"/>
</dbReference>
<dbReference type="Proteomes" id="UP000235015">
    <property type="component" value="Unassembled WGS sequence"/>
</dbReference>
<dbReference type="Pfam" id="PF00216">
    <property type="entry name" value="Bac_DNA_binding"/>
    <property type="match status" value="1"/>
</dbReference>
<reference evidence="5 6" key="1">
    <citation type="submission" date="2017-11" db="EMBL/GenBank/DDBJ databases">
        <title>Genome-resolved metagenomics identifies genetic mobility, metabolic interactions, and unexpected diversity in perchlorate-reducing communities.</title>
        <authorList>
            <person name="Barnum T.P."/>
            <person name="Figueroa I.A."/>
            <person name="Carlstrom C.I."/>
            <person name="Lucas L.N."/>
            <person name="Engelbrektson A.L."/>
            <person name="Coates J.D."/>
        </authorList>
    </citation>
    <scope>NUCLEOTIDE SEQUENCE [LARGE SCALE GENOMIC DNA]</scope>
    <source>
        <strain evidence="5">BM301</strain>
    </source>
</reference>
<evidence type="ECO:0000313" key="6">
    <source>
        <dbReference type="Proteomes" id="UP000235015"/>
    </source>
</evidence>
<evidence type="ECO:0000313" key="5">
    <source>
        <dbReference type="EMBL" id="PLX62238.1"/>
    </source>
</evidence>
<protein>
    <submittedName>
        <fullName evidence="5">DNA-binding protein</fullName>
    </submittedName>
</protein>
<dbReference type="STRING" id="1111735.GCA_000428045_01672"/>
<comment type="similarity">
    <text evidence="1 3">Belongs to the bacterial histone-like protein family.</text>
</comment>
<accession>A0A2N6CY61</accession>
<dbReference type="SMART" id="SM00411">
    <property type="entry name" value="BHL"/>
    <property type="match status" value="1"/>
</dbReference>
<sequence length="159" mass="16571">MAVKKKAAKKTAAKKAPVAKKKVVAKKAAAKKAPAKKAAAKKAPAKKAAAPAKPKAIAAKQTKNQILQSIAEETGLTRKQVGDVFNSLGGLVKGHMIRRGSGEFAIPETGVKVRRVVKPARKARMGRNPATGEPIKIAAKRATTVVKVTALKALKDTVA</sequence>
<dbReference type="RefSeq" id="WP_029134906.1">
    <property type="nucleotide sequence ID" value="NZ_CAXXYC010000004.1"/>
</dbReference>
<dbReference type="GO" id="GO:0003677">
    <property type="term" value="F:DNA binding"/>
    <property type="evidence" value="ECO:0007669"/>
    <property type="project" value="UniProtKB-KW"/>
</dbReference>
<dbReference type="AlphaFoldDB" id="A0A2N6CY61"/>
<evidence type="ECO:0000256" key="4">
    <source>
        <dbReference type="SAM" id="MobiDB-lite"/>
    </source>
</evidence>
<dbReference type="GO" id="GO:0030527">
    <property type="term" value="F:structural constituent of chromatin"/>
    <property type="evidence" value="ECO:0007669"/>
    <property type="project" value="InterPro"/>
</dbReference>
<feature type="compositionally biased region" description="Basic residues" evidence="4">
    <location>
        <begin position="1"/>
        <end position="45"/>
    </location>
</feature>
<dbReference type="SUPFAM" id="SSF47729">
    <property type="entry name" value="IHF-like DNA-binding proteins"/>
    <property type="match status" value="1"/>
</dbReference>
<feature type="compositionally biased region" description="Low complexity" evidence="4">
    <location>
        <begin position="46"/>
        <end position="57"/>
    </location>
</feature>
<dbReference type="InterPro" id="IPR010992">
    <property type="entry name" value="IHF-like_DNA-bd_dom_sf"/>
</dbReference>
<proteinExistence type="inferred from homology"/>
<organism evidence="5 6">
    <name type="scientific">Sedimenticola selenatireducens</name>
    <dbReference type="NCBI Taxonomy" id="191960"/>
    <lineage>
        <taxon>Bacteria</taxon>
        <taxon>Pseudomonadati</taxon>
        <taxon>Pseudomonadota</taxon>
        <taxon>Gammaproteobacteria</taxon>
        <taxon>Chromatiales</taxon>
        <taxon>Sedimenticolaceae</taxon>
        <taxon>Sedimenticola</taxon>
    </lineage>
</organism>